<evidence type="ECO:0000256" key="1">
    <source>
        <dbReference type="ARBA" id="ARBA00004952"/>
    </source>
</evidence>
<dbReference type="GO" id="GO:0034355">
    <property type="term" value="P:NAD+ biosynthetic process via the salvage pathway"/>
    <property type="evidence" value="ECO:0007669"/>
    <property type="project" value="TreeGrafter"/>
</dbReference>
<evidence type="ECO:0000256" key="5">
    <source>
        <dbReference type="ARBA" id="ARBA00022598"/>
    </source>
</evidence>
<feature type="domain" description="Nicotinate/nicotinamide phosphoribosyltransferase" evidence="10">
    <location>
        <begin position="154"/>
        <end position="351"/>
    </location>
</feature>
<evidence type="ECO:0000259" key="11">
    <source>
        <dbReference type="Pfam" id="PF17767"/>
    </source>
</evidence>
<dbReference type="InterPro" id="IPR036068">
    <property type="entry name" value="Nicotinate_pribotase-like_C"/>
</dbReference>
<evidence type="ECO:0000256" key="6">
    <source>
        <dbReference type="ARBA" id="ARBA00022642"/>
    </source>
</evidence>
<comment type="pathway">
    <text evidence="1 9">Cofactor biosynthesis; NAD(+) biosynthesis; nicotinate D-ribonucleotide from nicotinate: step 1/1.</text>
</comment>
<keyword evidence="4" id="KW-0597">Phosphoprotein</keyword>
<dbReference type="GO" id="GO:0004516">
    <property type="term" value="F:nicotinate phosphoribosyltransferase activity"/>
    <property type="evidence" value="ECO:0007669"/>
    <property type="project" value="UniProtKB-UniRule"/>
</dbReference>
<dbReference type="InterPro" id="IPR006405">
    <property type="entry name" value="Nic_PRibTrfase_pncB"/>
</dbReference>
<dbReference type="NCBIfam" id="NF009131">
    <property type="entry name" value="PRK12484.1"/>
    <property type="match status" value="1"/>
</dbReference>
<dbReference type="Pfam" id="PF17956">
    <property type="entry name" value="NAPRTase_C"/>
    <property type="match status" value="1"/>
</dbReference>
<dbReference type="PIRSF" id="PIRSF000484">
    <property type="entry name" value="NAPRT"/>
    <property type="match status" value="1"/>
</dbReference>
<comment type="PTM">
    <text evidence="9">Transiently phosphorylated on a His residue during the reaction cycle. Phosphorylation strongly increases the affinity for substrates and increases the rate of nicotinate D-ribonucleotide production. Dephosphorylation regenerates the low-affinity form of the enzyme, leading to product release.</text>
</comment>
<dbReference type="PANTHER" id="PTHR11098">
    <property type="entry name" value="NICOTINATE PHOSPHORIBOSYLTRANSFERASE"/>
    <property type="match status" value="1"/>
</dbReference>
<evidence type="ECO:0000259" key="10">
    <source>
        <dbReference type="Pfam" id="PF04095"/>
    </source>
</evidence>
<feature type="domain" description="Nicotinate phosphoribosyltransferase N-terminal" evidence="11">
    <location>
        <begin position="10"/>
        <end position="133"/>
    </location>
</feature>
<reference evidence="13 14" key="1">
    <citation type="journal article" date="2012" name="Extremophiles">
        <title>Thermotomaculum hydrothermale gen. nov., sp. nov., a novel heterotrophic thermophile within the phylum Acidobacteria from a deep-sea hydrothermal vent chimney in the Southern Okinawa Trough.</title>
        <authorList>
            <person name="Izumi H."/>
            <person name="Nunoura T."/>
            <person name="Miyazaki M."/>
            <person name="Mino S."/>
            <person name="Toki T."/>
            <person name="Takai K."/>
            <person name="Sako Y."/>
            <person name="Sawabe T."/>
            <person name="Nakagawa S."/>
        </authorList>
    </citation>
    <scope>NUCLEOTIDE SEQUENCE [LARGE SCALE GENOMIC DNA]</scope>
    <source>
        <strain evidence="13 14">AC55</strain>
    </source>
</reference>
<keyword evidence="13" id="KW-0328">Glycosyltransferase</keyword>
<dbReference type="CDD" id="cd01570">
    <property type="entry name" value="NAPRTase_A"/>
    <property type="match status" value="1"/>
</dbReference>
<evidence type="ECO:0000256" key="8">
    <source>
        <dbReference type="ARBA" id="ARBA00048668"/>
    </source>
</evidence>
<dbReference type="InterPro" id="IPR013785">
    <property type="entry name" value="Aldolase_TIM"/>
</dbReference>
<gene>
    <name evidence="13" type="primary">pncB</name>
    <name evidence="13" type="ORF">TTHT_2168</name>
</gene>
<dbReference type="EC" id="6.3.4.21" evidence="3 9"/>
<dbReference type="RefSeq" id="WP_201327909.1">
    <property type="nucleotide sequence ID" value="NZ_AP017470.1"/>
</dbReference>
<evidence type="ECO:0000256" key="2">
    <source>
        <dbReference type="ARBA" id="ARBA00010897"/>
    </source>
</evidence>
<evidence type="ECO:0000256" key="7">
    <source>
        <dbReference type="ARBA" id="ARBA00022679"/>
    </source>
</evidence>
<dbReference type="FunFam" id="3.20.20.70:FF:000076">
    <property type="entry name" value="Nicotinate phosphoribosyltransferase"/>
    <property type="match status" value="1"/>
</dbReference>
<dbReference type="KEGG" id="thyd:TTHT_2168"/>
<evidence type="ECO:0000256" key="4">
    <source>
        <dbReference type="ARBA" id="ARBA00022553"/>
    </source>
</evidence>
<protein>
    <recommendedName>
        <fullName evidence="3 9">Nicotinate phosphoribosyltransferase</fullName>
        <ecNumber evidence="3 9">6.3.4.21</ecNumber>
    </recommendedName>
</protein>
<evidence type="ECO:0000256" key="3">
    <source>
        <dbReference type="ARBA" id="ARBA00013236"/>
    </source>
</evidence>
<name>A0A7R6PSN3_9BACT</name>
<proteinExistence type="inferred from homology"/>
<dbReference type="UniPathway" id="UPA00253">
    <property type="reaction ID" value="UER00457"/>
</dbReference>
<feature type="domain" description="Nicotinate phosphoribosyltransferase C-terminal" evidence="12">
    <location>
        <begin position="355"/>
        <end position="462"/>
    </location>
</feature>
<dbReference type="InterPro" id="IPR040727">
    <property type="entry name" value="NAPRTase_N"/>
</dbReference>
<dbReference type="GO" id="GO:0047280">
    <property type="term" value="F:nicotinamide phosphoribosyltransferase activity"/>
    <property type="evidence" value="ECO:0007669"/>
    <property type="project" value="UniProtKB-ARBA"/>
</dbReference>
<dbReference type="InterPro" id="IPR007229">
    <property type="entry name" value="Nic_PRibTrfase-Fam"/>
</dbReference>
<dbReference type="AlphaFoldDB" id="A0A7R6PSN3"/>
<dbReference type="Gene3D" id="3.20.140.10">
    <property type="entry name" value="nicotinate phosphoribosyltransferase"/>
    <property type="match status" value="1"/>
</dbReference>
<keyword evidence="14" id="KW-1185">Reference proteome</keyword>
<accession>A0A7R6PSN3</accession>
<dbReference type="GO" id="GO:0005829">
    <property type="term" value="C:cytosol"/>
    <property type="evidence" value="ECO:0007669"/>
    <property type="project" value="TreeGrafter"/>
</dbReference>
<evidence type="ECO:0000256" key="9">
    <source>
        <dbReference type="RuleBase" id="RU365100"/>
    </source>
</evidence>
<dbReference type="Gene3D" id="3.20.20.70">
    <property type="entry name" value="Aldolase class I"/>
    <property type="match status" value="1"/>
</dbReference>
<evidence type="ECO:0000313" key="14">
    <source>
        <dbReference type="Proteomes" id="UP000595564"/>
    </source>
</evidence>
<dbReference type="NCBIfam" id="NF006695">
    <property type="entry name" value="PRK09243.1-2"/>
    <property type="match status" value="1"/>
</dbReference>
<comment type="function">
    <text evidence="9">Catalyzes the first step in the biosynthesis of NAD from nicotinic acid, the ATP-dependent synthesis of beta-nicotinate D-ribonucleotide from nicotinate and 5-phospho-D-ribose 1-phosphate.</text>
</comment>
<dbReference type="NCBIfam" id="TIGR01513">
    <property type="entry name" value="NAPRTase_put"/>
    <property type="match status" value="1"/>
</dbReference>
<dbReference type="Pfam" id="PF17767">
    <property type="entry name" value="NAPRTase_N"/>
    <property type="match status" value="1"/>
</dbReference>
<sequence length="474" mass="54203">MFKEEYFSGLYTDFYELTMSQAYFLSGKKDERVVFDLYFRKNPFGNGYTIFAGLEDAINAVLNFRFSENDLNYLESLGFNKDFLDYLKDFRFQGSIYAFREGDVVFNNEPLLKVEGNIIEAQLLETMLLNFINYQTLIATKTRRMYFAAKGKTVVDFGMRRAQGFAAISGSKASYIGGAAGTSNTYAAKVFGIPPIGTHAHSWIQSFKSEYEAFKRYADIYPDSTTLLVDTYDTLKSGIPNAIKIAKYLESKGHKLKAIRLDSGDLAYLSKKARKMLDENGLGYVKIVVSNQLDENIIDSLLDQNAPIDIFGVGTKLITSYSQPALDGVYKLAEISGRPTLKFSENTEKINLPGNKKVVRVLNEDNNFLLDGVLLNEENENSIKLLRHPSIPFKKTEITDDLKFEKVFYKIVENGKLVYKFPTLKDVRDFSLKRFEQLPSEFKRFVNPHIYRVGLSDKLYNLRHSLIERRLENK</sequence>
<dbReference type="InterPro" id="IPR041525">
    <property type="entry name" value="N/Namide_PRibTrfase"/>
</dbReference>
<keyword evidence="7 9" id="KW-0808">Transferase</keyword>
<comment type="similarity">
    <text evidence="2 9">Belongs to the NAPRTase family.</text>
</comment>
<dbReference type="PANTHER" id="PTHR11098:SF1">
    <property type="entry name" value="NICOTINATE PHOSPHORIBOSYLTRANSFERASE"/>
    <property type="match status" value="1"/>
</dbReference>
<keyword evidence="5 9" id="KW-0436">Ligase</keyword>
<dbReference type="InterPro" id="IPR041619">
    <property type="entry name" value="NAPRTase_C"/>
</dbReference>
<organism evidence="13 14">
    <name type="scientific">Thermotomaculum hydrothermale</name>
    <dbReference type="NCBI Taxonomy" id="981385"/>
    <lineage>
        <taxon>Bacteria</taxon>
        <taxon>Pseudomonadati</taxon>
        <taxon>Acidobacteriota</taxon>
        <taxon>Holophagae</taxon>
        <taxon>Thermotomaculales</taxon>
        <taxon>Thermotomaculaceae</taxon>
        <taxon>Thermotomaculum</taxon>
    </lineage>
</organism>
<dbReference type="SUPFAM" id="SSF51690">
    <property type="entry name" value="Nicotinate/Quinolinate PRTase C-terminal domain-like"/>
    <property type="match status" value="1"/>
</dbReference>
<dbReference type="SUPFAM" id="SSF54675">
    <property type="entry name" value="Nicotinate/Quinolinate PRTase N-terminal domain-like"/>
    <property type="match status" value="1"/>
</dbReference>
<dbReference type="Pfam" id="PF04095">
    <property type="entry name" value="NAPRTase"/>
    <property type="match status" value="1"/>
</dbReference>
<evidence type="ECO:0000313" key="13">
    <source>
        <dbReference type="EMBL" id="BBB33596.1"/>
    </source>
</evidence>
<evidence type="ECO:0000259" key="12">
    <source>
        <dbReference type="Pfam" id="PF17956"/>
    </source>
</evidence>
<keyword evidence="6 9" id="KW-0662">Pyridine nucleotide biosynthesis</keyword>
<dbReference type="Proteomes" id="UP000595564">
    <property type="component" value="Chromosome"/>
</dbReference>
<dbReference type="EMBL" id="AP017470">
    <property type="protein sequence ID" value="BBB33596.1"/>
    <property type="molecule type" value="Genomic_DNA"/>
</dbReference>
<comment type="catalytic activity">
    <reaction evidence="8 9">
        <text>5-phospho-alpha-D-ribose 1-diphosphate + nicotinate + ATP + H2O = nicotinate beta-D-ribonucleotide + ADP + phosphate + diphosphate</text>
        <dbReference type="Rhea" id="RHEA:36163"/>
        <dbReference type="ChEBI" id="CHEBI:15377"/>
        <dbReference type="ChEBI" id="CHEBI:30616"/>
        <dbReference type="ChEBI" id="CHEBI:32544"/>
        <dbReference type="ChEBI" id="CHEBI:33019"/>
        <dbReference type="ChEBI" id="CHEBI:43474"/>
        <dbReference type="ChEBI" id="CHEBI:57502"/>
        <dbReference type="ChEBI" id="CHEBI:58017"/>
        <dbReference type="ChEBI" id="CHEBI:456216"/>
        <dbReference type="EC" id="6.3.4.21"/>
    </reaction>
</comment>